<gene>
    <name evidence="1" type="ORF">D9V32_12030</name>
</gene>
<accession>A0A3L7A5A9</accession>
<protein>
    <submittedName>
        <fullName evidence="1">Uncharacterized protein</fullName>
    </submittedName>
</protein>
<proteinExistence type="predicted"/>
<dbReference type="Proteomes" id="UP000272503">
    <property type="component" value="Unassembled WGS sequence"/>
</dbReference>
<name>A0A3L7A5A9_9MICO</name>
<dbReference type="AlphaFoldDB" id="A0A3L7A5A9"/>
<organism evidence="1 2">
    <name type="scientific">Mycetocola tolaasinivorans</name>
    <dbReference type="NCBI Taxonomy" id="76635"/>
    <lineage>
        <taxon>Bacteria</taxon>
        <taxon>Bacillati</taxon>
        <taxon>Actinomycetota</taxon>
        <taxon>Actinomycetes</taxon>
        <taxon>Micrococcales</taxon>
        <taxon>Microbacteriaceae</taxon>
        <taxon>Mycetocola</taxon>
    </lineage>
</organism>
<sequence length="141" mass="16445">MCLAHELVRDQTFGDDSDPKSWLISEAGYVHARNLIEFLFFYSNGPTPEEIERGIKPGPRAIWYSDNRSWGIRSRKRDFEVLLGGLDVKTIKTRIDRRVLHVALDRDEIPRIDFFELIDALKTSWGFFTQGLEAPWKAKFE</sequence>
<reference evidence="1 2" key="1">
    <citation type="submission" date="2018-10" db="EMBL/GenBank/DDBJ databases">
        <authorList>
            <person name="Li J."/>
        </authorList>
    </citation>
    <scope>NUCLEOTIDE SEQUENCE [LARGE SCALE GENOMIC DNA]</scope>
    <source>
        <strain evidence="1 2">IF 016277</strain>
    </source>
</reference>
<evidence type="ECO:0000313" key="1">
    <source>
        <dbReference type="EMBL" id="RLP74761.1"/>
    </source>
</evidence>
<keyword evidence="2" id="KW-1185">Reference proteome</keyword>
<comment type="caution">
    <text evidence="1">The sequence shown here is derived from an EMBL/GenBank/DDBJ whole genome shotgun (WGS) entry which is preliminary data.</text>
</comment>
<dbReference type="EMBL" id="RCUX01000009">
    <property type="protein sequence ID" value="RLP74761.1"/>
    <property type="molecule type" value="Genomic_DNA"/>
</dbReference>
<evidence type="ECO:0000313" key="2">
    <source>
        <dbReference type="Proteomes" id="UP000272503"/>
    </source>
</evidence>